<accession>A0AAE7B4W3</accession>
<feature type="transmembrane region" description="Helical" evidence="1">
    <location>
        <begin position="44"/>
        <end position="63"/>
    </location>
</feature>
<organism evidence="2 3">
    <name type="scientific">Yaravirus sp. 'brasiliensis'</name>
    <dbReference type="NCBI Taxonomy" id="2739681"/>
    <lineage>
        <taxon>Viruses</taxon>
        <taxon>Varidnaviria</taxon>
        <taxon>Bamfordvirae</taxon>
        <taxon>Nucleocytoviricota</taxon>
        <taxon>Mriyaviricetes</taxon>
        <taxon>Yaraviridae</taxon>
        <taxon>Yaravirus</taxon>
        <taxon>Yaravirus brasiliense</taxon>
    </lineage>
</organism>
<protein>
    <submittedName>
        <fullName evidence="2">Uncharacterized protein</fullName>
    </submittedName>
</protein>
<keyword evidence="1" id="KW-0812">Transmembrane</keyword>
<dbReference type="EMBL" id="MT293574">
    <property type="protein sequence ID" value="QKE44441.1"/>
    <property type="molecule type" value="Genomic_DNA"/>
</dbReference>
<keyword evidence="1" id="KW-0472">Membrane</keyword>
<evidence type="ECO:0000313" key="3">
    <source>
        <dbReference type="Proteomes" id="UP000830293"/>
    </source>
</evidence>
<dbReference type="GeneID" id="80539324"/>
<dbReference type="Proteomes" id="UP000830293">
    <property type="component" value="Segment"/>
</dbReference>
<feature type="transmembrane region" description="Helical" evidence="1">
    <location>
        <begin position="12"/>
        <end position="32"/>
    </location>
</feature>
<keyword evidence="1" id="KW-1133">Transmembrane helix</keyword>
<proteinExistence type="predicted"/>
<name>A0AAE7B4W3_9VIRU</name>
<dbReference type="RefSeq" id="YP_010800688.1">
    <property type="nucleotide sequence ID" value="NC_076895.1"/>
</dbReference>
<evidence type="ECO:0000256" key="1">
    <source>
        <dbReference type="SAM" id="Phobius"/>
    </source>
</evidence>
<sequence length="69" mass="7158">MDIVNRLTDLSRLGQAPLVVAAVSGVAAFVYSDQVIAYISNNKAVYTLVYILAGLGLGTLLFATGARAA</sequence>
<dbReference type="KEGG" id="vg:80539324"/>
<reference evidence="2" key="1">
    <citation type="submission" date="2020-04" db="EMBL/GenBank/DDBJ databases">
        <title>A mysterious 80 nm amoeba virus with a near complete 'ORFan genome' challenges the classification of DNA viruses.</title>
        <authorList>
            <person name="Boratto P.V.M."/>
            <person name="Oliveira G.P."/>
            <person name="Machado T.B."/>
            <person name="Andrade A.C.S.P."/>
            <person name="Baudoin J.P."/>
            <person name="Klose T."/>
            <person name="Azza S."/>
            <person name="Decloquement P."/>
            <person name="Chabriere E."/>
            <person name="Colson P."/>
            <person name="Levasseur A."/>
            <person name="La Scola B."/>
            <person name="Abrahao J.S."/>
        </authorList>
    </citation>
    <scope>NUCLEOTIDE SEQUENCE</scope>
    <source>
        <strain evidence="2">BHMG</strain>
    </source>
</reference>
<evidence type="ECO:0000313" key="2">
    <source>
        <dbReference type="EMBL" id="QKE44441.1"/>
    </source>
</evidence>
<keyword evidence="3" id="KW-1185">Reference proteome</keyword>